<dbReference type="SUPFAM" id="SSF53474">
    <property type="entry name" value="alpha/beta-Hydrolases"/>
    <property type="match status" value="1"/>
</dbReference>
<dbReference type="Proteomes" id="UP000322887">
    <property type="component" value="Chromosome"/>
</dbReference>
<name>A0ABX5YV51_9PLAN</name>
<proteinExistence type="predicted"/>
<dbReference type="Pfam" id="PF12146">
    <property type="entry name" value="Hydrolase_4"/>
    <property type="match status" value="1"/>
</dbReference>
<dbReference type="PANTHER" id="PTHR43358">
    <property type="entry name" value="ALPHA/BETA-HYDROLASE"/>
    <property type="match status" value="1"/>
</dbReference>
<dbReference type="RefSeq" id="WP_149303453.1">
    <property type="nucleotide sequence ID" value="NZ_CP042910.1"/>
</dbReference>
<evidence type="ECO:0000313" key="2">
    <source>
        <dbReference type="EMBL" id="QEG19573.1"/>
    </source>
</evidence>
<dbReference type="InterPro" id="IPR022742">
    <property type="entry name" value="Hydrolase_4"/>
</dbReference>
<dbReference type="EMBL" id="CP042910">
    <property type="protein sequence ID" value="QEG19573.1"/>
    <property type="molecule type" value="Genomic_DNA"/>
</dbReference>
<organism evidence="2 3">
    <name type="scientific">Gimesia maris</name>
    <dbReference type="NCBI Taxonomy" id="122"/>
    <lineage>
        <taxon>Bacteria</taxon>
        <taxon>Pseudomonadati</taxon>
        <taxon>Planctomycetota</taxon>
        <taxon>Planctomycetia</taxon>
        <taxon>Planctomycetales</taxon>
        <taxon>Planctomycetaceae</taxon>
        <taxon>Gimesia</taxon>
    </lineage>
</organism>
<feature type="domain" description="Serine aminopeptidase S33" evidence="1">
    <location>
        <begin position="81"/>
        <end position="223"/>
    </location>
</feature>
<sequence>MSWLLWCVLIAITVEIIIQYCIMRAAYPVLFAPMPDRFNLIGTLSQLPENDDRIQIRNVKFPTMDGLTLHGFIATPTNTLPKGVILFCHPFKSTGRIALFQCQGLLNAGFAVFAFDFRNHGESDTDPRYQSIHWLSQYELNDTRSAIQYLRTQPELSVLPLGMLGMSRGAGTALAVAAKDPEIQFVACEGAFLNEELFLDHAIRWGERFLPPLFIQIVPTSEVIRAFRIMIWYSQRRQGCRYINLKPRVKGLKNRNLLFFTGEKDQSVVPRMTQLIVKRIPDAHITVCSLPGAIHNAGRFAQLEKFDSTLIDFFSRMVESSSPVKELEFSKRMTAPVDPLSSKRSA</sequence>
<evidence type="ECO:0000259" key="1">
    <source>
        <dbReference type="Pfam" id="PF12146"/>
    </source>
</evidence>
<dbReference type="PANTHER" id="PTHR43358:SF4">
    <property type="entry name" value="ALPHA_BETA HYDROLASE FOLD-1 DOMAIN-CONTAINING PROTEIN"/>
    <property type="match status" value="1"/>
</dbReference>
<dbReference type="GeneID" id="98649900"/>
<dbReference type="InterPro" id="IPR029058">
    <property type="entry name" value="AB_hydrolase_fold"/>
</dbReference>
<evidence type="ECO:0000313" key="3">
    <source>
        <dbReference type="Proteomes" id="UP000322887"/>
    </source>
</evidence>
<dbReference type="InterPro" id="IPR052920">
    <property type="entry name" value="DNA-binding_regulatory"/>
</dbReference>
<reference evidence="2 3" key="1">
    <citation type="submission" date="2019-08" db="EMBL/GenBank/DDBJ databases">
        <title>Deep-cultivation of Planctomycetes and their phenomic and genomic characterization uncovers novel biology.</title>
        <authorList>
            <person name="Wiegand S."/>
            <person name="Jogler M."/>
            <person name="Boedeker C."/>
            <person name="Pinto D."/>
            <person name="Vollmers J."/>
            <person name="Rivas-Marin E."/>
            <person name="Kohn T."/>
            <person name="Peeters S.H."/>
            <person name="Heuer A."/>
            <person name="Rast P."/>
            <person name="Oberbeckmann S."/>
            <person name="Bunk B."/>
            <person name="Jeske O."/>
            <person name="Meyerdierks A."/>
            <person name="Storesund J.E."/>
            <person name="Kallscheuer N."/>
            <person name="Luecker S."/>
            <person name="Lage O.M."/>
            <person name="Pohl T."/>
            <person name="Merkel B.J."/>
            <person name="Hornburger P."/>
            <person name="Mueller R.-W."/>
            <person name="Bruemmer F."/>
            <person name="Labrenz M."/>
            <person name="Spormann A.M."/>
            <person name="Op den Camp H."/>
            <person name="Overmann J."/>
            <person name="Amann R."/>
            <person name="Jetten M.S.M."/>
            <person name="Mascher T."/>
            <person name="Medema M.H."/>
            <person name="Devos D.P."/>
            <person name="Kaster A.-K."/>
            <person name="Ovreas L."/>
            <person name="Rohde M."/>
            <person name="Galperin M.Y."/>
            <person name="Jogler C."/>
        </authorList>
    </citation>
    <scope>NUCLEOTIDE SEQUENCE [LARGE SCALE GENOMIC DNA]</scope>
    <source>
        <strain evidence="2 3">DSM 8797</strain>
    </source>
</reference>
<protein>
    <submittedName>
        <fullName evidence="2">Esterase</fullName>
    </submittedName>
</protein>
<dbReference type="Gene3D" id="3.40.50.1820">
    <property type="entry name" value="alpha/beta hydrolase"/>
    <property type="match status" value="1"/>
</dbReference>
<gene>
    <name evidence="2" type="ORF">GmarT_54740</name>
</gene>
<accession>A0ABX5YV51</accession>
<keyword evidence="3" id="KW-1185">Reference proteome</keyword>